<dbReference type="EMBL" id="AP026866">
    <property type="protein sequence ID" value="BDS05946.1"/>
    <property type="molecule type" value="Genomic_DNA"/>
</dbReference>
<dbReference type="Pfam" id="PF03061">
    <property type="entry name" value="4HBT"/>
    <property type="match status" value="1"/>
</dbReference>
<organism evidence="4">
    <name type="scientific">Oceaniferula spumae</name>
    <dbReference type="NCBI Taxonomy" id="2979115"/>
    <lineage>
        <taxon>Bacteria</taxon>
        <taxon>Pseudomonadati</taxon>
        <taxon>Verrucomicrobiota</taxon>
        <taxon>Verrucomicrobiia</taxon>
        <taxon>Verrucomicrobiales</taxon>
        <taxon>Verrucomicrobiaceae</taxon>
        <taxon>Oceaniferula</taxon>
    </lineage>
</organism>
<feature type="domain" description="Thioesterase" evidence="3">
    <location>
        <begin position="17"/>
        <end position="94"/>
    </location>
</feature>
<dbReference type="CDD" id="cd00586">
    <property type="entry name" value="4HBT"/>
    <property type="match status" value="1"/>
</dbReference>
<evidence type="ECO:0000259" key="3">
    <source>
        <dbReference type="Pfam" id="PF03061"/>
    </source>
</evidence>
<evidence type="ECO:0000256" key="2">
    <source>
        <dbReference type="ARBA" id="ARBA00022801"/>
    </source>
</evidence>
<keyword evidence="2" id="KW-0378">Hydrolase</keyword>
<dbReference type="AlphaFoldDB" id="A0AAT9FIQ1"/>
<dbReference type="Gene3D" id="3.10.129.10">
    <property type="entry name" value="Hotdog Thioesterase"/>
    <property type="match status" value="1"/>
</dbReference>
<protein>
    <recommendedName>
        <fullName evidence="3">Thioesterase domain-containing protein</fullName>
    </recommendedName>
</protein>
<evidence type="ECO:0000256" key="1">
    <source>
        <dbReference type="ARBA" id="ARBA00005953"/>
    </source>
</evidence>
<gene>
    <name evidence="4" type="ORF">NT6N_09860</name>
</gene>
<dbReference type="InterPro" id="IPR050563">
    <property type="entry name" value="4-hydroxybenzoyl-CoA_TE"/>
</dbReference>
<accession>A0AAT9FIQ1</accession>
<evidence type="ECO:0000313" key="4">
    <source>
        <dbReference type="EMBL" id="BDS05946.1"/>
    </source>
</evidence>
<dbReference type="KEGG" id="osu:NT6N_09860"/>
<sequence length="125" mass="13831">MEYRHQRRVSFSDTDAGGLVHFSRLLCYAEEAEHALLEQLGIPLLGDGGWPRVQVNCNYSAPVFPGETVEVVTSPNRLGGSSIDWKFQITRGETLCASGVITTVRVNSKGKPVQLEDAWREKLGK</sequence>
<dbReference type="GO" id="GO:0047617">
    <property type="term" value="F:fatty acyl-CoA hydrolase activity"/>
    <property type="evidence" value="ECO:0007669"/>
    <property type="project" value="TreeGrafter"/>
</dbReference>
<proteinExistence type="inferred from homology"/>
<dbReference type="InterPro" id="IPR006683">
    <property type="entry name" value="Thioestr_dom"/>
</dbReference>
<dbReference type="InterPro" id="IPR029069">
    <property type="entry name" value="HotDog_dom_sf"/>
</dbReference>
<comment type="similarity">
    <text evidence="1">Belongs to the 4-hydroxybenzoyl-CoA thioesterase family.</text>
</comment>
<name>A0AAT9FIQ1_9BACT</name>
<dbReference type="PANTHER" id="PTHR31793">
    <property type="entry name" value="4-HYDROXYBENZOYL-COA THIOESTERASE FAMILY MEMBER"/>
    <property type="match status" value="1"/>
</dbReference>
<dbReference type="SUPFAM" id="SSF54637">
    <property type="entry name" value="Thioesterase/thiol ester dehydrase-isomerase"/>
    <property type="match status" value="1"/>
</dbReference>
<reference evidence="4" key="1">
    <citation type="submission" date="2024-07" db="EMBL/GenBank/DDBJ databases">
        <title>Complete genome sequence of Verrucomicrobiaceae bacterium NT6N.</title>
        <authorList>
            <person name="Huang C."/>
            <person name="Takami H."/>
            <person name="Hamasaki K."/>
        </authorList>
    </citation>
    <scope>NUCLEOTIDE SEQUENCE</scope>
    <source>
        <strain evidence="4">NT6N</strain>
    </source>
</reference>
<dbReference type="PANTHER" id="PTHR31793:SF27">
    <property type="entry name" value="NOVEL THIOESTERASE SUPERFAMILY DOMAIN AND SAPOSIN A-TYPE DOMAIN CONTAINING PROTEIN (0610012H03RIK)"/>
    <property type="match status" value="1"/>
</dbReference>